<dbReference type="EMBL" id="JACXAI010000001">
    <property type="protein sequence ID" value="MBD1378891.1"/>
    <property type="molecule type" value="Genomic_DNA"/>
</dbReference>
<keyword evidence="2" id="KW-1185">Reference proteome</keyword>
<dbReference type="Pfam" id="PF16258">
    <property type="entry name" value="DUF4912"/>
    <property type="match status" value="1"/>
</dbReference>
<sequence>MYTGNPDFGEDWLRILPKNEKTIYSYWNVSLATSSAVEFLLKESDLLMIFRLFQKTNNEQKFQDLYIPSGQNSLSVTNLQGKFTYYGELLLYNSLNHSITISRSNEIILPVNQVDDSLSWSDLLTSNHQESNFSAYTTYEN</sequence>
<dbReference type="AlphaFoldDB" id="A0A926NJA6"/>
<accession>A0A926NJA6</accession>
<reference evidence="1" key="1">
    <citation type="submission" date="2020-09" db="EMBL/GenBank/DDBJ databases">
        <title>A novel bacterium of genus Bacillus, isolated from South China Sea.</title>
        <authorList>
            <person name="Huang H."/>
            <person name="Mo K."/>
            <person name="Hu Y."/>
        </authorList>
    </citation>
    <scope>NUCLEOTIDE SEQUENCE</scope>
    <source>
        <strain evidence="1">IB182487</strain>
    </source>
</reference>
<gene>
    <name evidence="1" type="ORF">IC621_01495</name>
</gene>
<comment type="caution">
    <text evidence="1">The sequence shown here is derived from an EMBL/GenBank/DDBJ whole genome shotgun (WGS) entry which is preliminary data.</text>
</comment>
<evidence type="ECO:0000313" key="2">
    <source>
        <dbReference type="Proteomes" id="UP000626844"/>
    </source>
</evidence>
<dbReference type="RefSeq" id="WP_191154997.1">
    <property type="nucleotide sequence ID" value="NZ_JACXAI010000001.1"/>
</dbReference>
<dbReference type="Proteomes" id="UP000626844">
    <property type="component" value="Unassembled WGS sequence"/>
</dbReference>
<protein>
    <submittedName>
        <fullName evidence="1">DUF4912 domain-containing protein</fullName>
    </submittedName>
</protein>
<evidence type="ECO:0000313" key="1">
    <source>
        <dbReference type="EMBL" id="MBD1378891.1"/>
    </source>
</evidence>
<organism evidence="1 2">
    <name type="scientific">Metabacillus arenae</name>
    <dbReference type="NCBI Taxonomy" id="2771434"/>
    <lineage>
        <taxon>Bacteria</taxon>
        <taxon>Bacillati</taxon>
        <taxon>Bacillota</taxon>
        <taxon>Bacilli</taxon>
        <taxon>Bacillales</taxon>
        <taxon>Bacillaceae</taxon>
        <taxon>Metabacillus</taxon>
    </lineage>
</organism>
<proteinExistence type="predicted"/>
<dbReference type="InterPro" id="IPR032585">
    <property type="entry name" value="DUF4912"/>
</dbReference>
<name>A0A926NJA6_9BACI</name>